<protein>
    <submittedName>
        <fullName evidence="1">Uncharacterized protein</fullName>
    </submittedName>
</protein>
<proteinExistence type="predicted"/>
<dbReference type="EMBL" id="LLXI01010580">
    <property type="protein sequence ID" value="PKY63501.1"/>
    <property type="molecule type" value="Genomic_DNA"/>
</dbReference>
<evidence type="ECO:0000313" key="1">
    <source>
        <dbReference type="EMBL" id="PKY63501.1"/>
    </source>
</evidence>
<sequence>ETKKSGKGHKSSYNTLSEEEYMDMVRMFKENQNVYEDEGKYRNIKIKNDDKSWKKVYKQVKGFMEQED</sequence>
<organism evidence="1 2">
    <name type="scientific">Rhizophagus irregularis</name>
    <dbReference type="NCBI Taxonomy" id="588596"/>
    <lineage>
        <taxon>Eukaryota</taxon>
        <taxon>Fungi</taxon>
        <taxon>Fungi incertae sedis</taxon>
        <taxon>Mucoromycota</taxon>
        <taxon>Glomeromycotina</taxon>
        <taxon>Glomeromycetes</taxon>
        <taxon>Glomerales</taxon>
        <taxon>Glomeraceae</taxon>
        <taxon>Rhizophagus</taxon>
    </lineage>
</organism>
<accession>A0A2I1HX88</accession>
<dbReference type="Proteomes" id="UP000234323">
    <property type="component" value="Unassembled WGS sequence"/>
</dbReference>
<dbReference type="AlphaFoldDB" id="A0A2I1HX88"/>
<keyword evidence="2" id="KW-1185">Reference proteome</keyword>
<name>A0A2I1HX88_9GLOM</name>
<feature type="non-terminal residue" evidence="1">
    <location>
        <position position="1"/>
    </location>
</feature>
<reference evidence="1 2" key="1">
    <citation type="submission" date="2015-10" db="EMBL/GenBank/DDBJ databases">
        <title>Genome analyses suggest a sexual origin of heterokaryosis in a supposedly ancient asexual fungus.</title>
        <authorList>
            <person name="Ropars J."/>
            <person name="Sedzielewska K."/>
            <person name="Noel J."/>
            <person name="Charron P."/>
            <person name="Farinelli L."/>
            <person name="Marton T."/>
            <person name="Kruger M."/>
            <person name="Pelin A."/>
            <person name="Brachmann A."/>
            <person name="Corradi N."/>
        </authorList>
    </citation>
    <scope>NUCLEOTIDE SEQUENCE [LARGE SCALE GENOMIC DNA]</scope>
    <source>
        <strain evidence="1 2">A4</strain>
    </source>
</reference>
<comment type="caution">
    <text evidence="1">The sequence shown here is derived from an EMBL/GenBank/DDBJ whole genome shotgun (WGS) entry which is preliminary data.</text>
</comment>
<gene>
    <name evidence="1" type="ORF">RhiirA4_492654</name>
</gene>
<evidence type="ECO:0000313" key="2">
    <source>
        <dbReference type="Proteomes" id="UP000234323"/>
    </source>
</evidence>